<proteinExistence type="predicted"/>
<comment type="caution">
    <text evidence="1">The sequence shown here is derived from an EMBL/GenBank/DDBJ whole genome shotgun (WGS) entry which is preliminary data.</text>
</comment>
<dbReference type="Proteomes" id="UP000195728">
    <property type="component" value="Unassembled WGS sequence"/>
</dbReference>
<dbReference type="EMBL" id="FMBG01000010">
    <property type="protein sequence ID" value="SCB92347.1"/>
    <property type="molecule type" value="Genomic_DNA"/>
</dbReference>
<evidence type="ECO:0008006" key="3">
    <source>
        <dbReference type="Google" id="ProtNLM"/>
    </source>
</evidence>
<dbReference type="AlphaFoldDB" id="A0AB37YKZ8"/>
<gene>
    <name evidence="1" type="ORF">BC10311_00757</name>
</gene>
<name>A0AB37YKZ8_9BACI</name>
<accession>A0AB37YKZ8</accession>
<dbReference type="InterPro" id="IPR046342">
    <property type="entry name" value="CBS_dom_sf"/>
</dbReference>
<evidence type="ECO:0000313" key="2">
    <source>
        <dbReference type="Proteomes" id="UP000195728"/>
    </source>
</evidence>
<reference evidence="1 2" key="1">
    <citation type="submission" date="2016-08" db="EMBL/GenBank/DDBJ databases">
        <authorList>
            <person name="Loux V."/>
            <person name="Rue O."/>
        </authorList>
    </citation>
    <scope>NUCLEOTIDE SEQUENCE [LARGE SCALE GENOMIC DNA]</scope>
    <source>
        <strain evidence="1 2">WSBC_10311</strain>
    </source>
</reference>
<organism evidence="1 2">
    <name type="scientific">Bacillus wiedmannii</name>
    <dbReference type="NCBI Taxonomy" id="1890302"/>
    <lineage>
        <taxon>Bacteria</taxon>
        <taxon>Bacillati</taxon>
        <taxon>Bacillota</taxon>
        <taxon>Bacilli</taxon>
        <taxon>Bacillales</taxon>
        <taxon>Bacillaceae</taxon>
        <taxon>Bacillus</taxon>
        <taxon>Bacillus cereus group</taxon>
    </lineage>
</organism>
<dbReference type="SUPFAM" id="SSF54631">
    <property type="entry name" value="CBS-domain pair"/>
    <property type="match status" value="1"/>
</dbReference>
<protein>
    <recommendedName>
        <fullName evidence="3">CBS domain-containing protein</fullName>
    </recommendedName>
</protein>
<sequence>MMKDAVEFIKEDASFYQIFFIIKCLPYIAIVGEDERFLGIVTHAKGIGLLQEARGDGYLLPSAPWNMKVLCTD</sequence>
<evidence type="ECO:0000313" key="1">
    <source>
        <dbReference type="EMBL" id="SCB92347.1"/>
    </source>
</evidence>